<evidence type="ECO:0000313" key="3">
    <source>
        <dbReference type="EMBL" id="ADY36872.1"/>
    </source>
</evidence>
<evidence type="ECO:0000256" key="2">
    <source>
        <dbReference type="ARBA" id="ARBA00022801"/>
    </source>
</evidence>
<dbReference type="HOGENOM" id="CLU_534915_0_0_10"/>
<name>F0R6I4_PHOSB</name>
<dbReference type="KEGG" id="bsa:Bacsa_2324"/>
<protein>
    <submittedName>
        <fullName evidence="3">Glycoside hydrolase family 2 sugar binding protein</fullName>
    </submittedName>
</protein>
<reference evidence="3 4" key="1">
    <citation type="journal article" date="2011" name="Stand. Genomic Sci.">
        <title>Complete genome sequence of Bacteroides salanitronis type strain (BL78).</title>
        <authorList>
            <person name="Gronow S."/>
            <person name="Held B."/>
            <person name="Lucas S."/>
            <person name="Lapidus A."/>
            <person name="Del Rio T.G."/>
            <person name="Nolan M."/>
            <person name="Tice H."/>
            <person name="Deshpande S."/>
            <person name="Cheng J.F."/>
            <person name="Pitluck S."/>
            <person name="Liolios K."/>
            <person name="Pagani I."/>
            <person name="Ivanova N."/>
            <person name="Mavromatis K."/>
            <person name="Pati A."/>
            <person name="Tapia R."/>
            <person name="Han C."/>
            <person name="Goodwin L."/>
            <person name="Chen A."/>
            <person name="Palaniappan K."/>
            <person name="Land M."/>
            <person name="Hauser L."/>
            <person name="Chang Y.J."/>
            <person name="Jeffries C.D."/>
            <person name="Brambilla E.M."/>
            <person name="Rohde M."/>
            <person name="Goker M."/>
            <person name="Detter J.C."/>
            <person name="Woyke T."/>
            <person name="Bristow J."/>
            <person name="Markowitz V."/>
            <person name="Hugenholtz P."/>
            <person name="Kyrpides N.C."/>
            <person name="Klenk H.P."/>
            <person name="Eisen J.A."/>
        </authorList>
    </citation>
    <scope>NUCLEOTIDE SEQUENCE [LARGE SCALE GENOMIC DNA]</scope>
    <source>
        <strain evidence="3 4">DSM 18170</strain>
    </source>
</reference>
<evidence type="ECO:0000256" key="1">
    <source>
        <dbReference type="ARBA" id="ARBA00022729"/>
    </source>
</evidence>
<dbReference type="PANTHER" id="PTHR43817">
    <property type="entry name" value="GLYCOSYL HYDROLASE"/>
    <property type="match status" value="1"/>
</dbReference>
<dbReference type="GO" id="GO:0016787">
    <property type="term" value="F:hydrolase activity"/>
    <property type="evidence" value="ECO:0007669"/>
    <property type="project" value="UniProtKB-KW"/>
</dbReference>
<dbReference type="Proteomes" id="UP000007486">
    <property type="component" value="Chromosome"/>
</dbReference>
<organism evidence="3 4">
    <name type="scientific">Phocaeicola salanitronis (strain DSM 18170 / JCM 13657 / CCUG 60908 / BL78)</name>
    <name type="common">Bacteroides salanitronis</name>
    <dbReference type="NCBI Taxonomy" id="667015"/>
    <lineage>
        <taxon>Bacteria</taxon>
        <taxon>Pseudomonadati</taxon>
        <taxon>Bacteroidota</taxon>
        <taxon>Bacteroidia</taxon>
        <taxon>Bacteroidales</taxon>
        <taxon>Bacteroidaceae</taxon>
        <taxon>Phocaeicola</taxon>
    </lineage>
</organism>
<sequence>MNRFIYYVLMMKRFLIGLLFLPLVIFAHDIKDIKYGFIHPQDSARTKMWWFHGKYPSSKEAMTKDLEAFKEAGIGGIVFYDQVHGDQLPDAERTMSQAWWENVYHVARETKRLGLDFEFHVSNGFVAGGPWIQPKDAMKRLECIETLVTGGEYVERKLEVPQNSYRFYQDVKVLALPTSDVADSLMHVSCNRTDMDAKSLFDTDALQAIPVPQDEKPVYIDIDYQVPRILRSISYLIGPSGKATTSSTNVPAEPQESFTGTGYYQLPPIGELQYSEDGEVYHRVCLLKPLYRAHESYKRKTLSFDAVKARFYRIKLSGWNESEKGKALRLGGIVLSGDAKINEYEYKAGLISEYIERDMESPDYTCSESVPVQNIIDITGKLGKDGILRWHAPAGKWKVLRFCMVPTGKKTKHGRPDGMGLECDKMSVAATTLQFNSYFNVILDSLDSHRINNLKGMAMDSHEAGAQNWTDDFLSAFDKLRGYKLDPYLPVMAGYVVGDVGHDFGRSIG</sequence>
<keyword evidence="2 3" id="KW-0378">Hydrolase</keyword>
<gene>
    <name evidence="3" type="ordered locus">Bacsa_2324</name>
</gene>
<accession>F0R6I4</accession>
<dbReference type="AlphaFoldDB" id="F0R6I4"/>
<dbReference type="EMBL" id="CP002530">
    <property type="protein sequence ID" value="ADY36872.1"/>
    <property type="molecule type" value="Genomic_DNA"/>
</dbReference>
<keyword evidence="1" id="KW-0732">Signal</keyword>
<keyword evidence="4" id="KW-1185">Reference proteome</keyword>
<dbReference type="STRING" id="667015.Bacsa_2324"/>
<proteinExistence type="predicted"/>
<dbReference type="Pfam" id="PF17132">
    <property type="entry name" value="Glyco_hydro_106"/>
    <property type="match status" value="1"/>
</dbReference>
<evidence type="ECO:0000313" key="4">
    <source>
        <dbReference type="Proteomes" id="UP000007486"/>
    </source>
</evidence>
<dbReference type="eggNOG" id="COG3250">
    <property type="taxonomic scope" value="Bacteria"/>
</dbReference>
<dbReference type="PANTHER" id="PTHR43817:SF1">
    <property type="entry name" value="HYDROLASE, FAMILY 43, PUTATIVE (AFU_ORTHOLOGUE AFUA_3G01660)-RELATED"/>
    <property type="match status" value="1"/>
</dbReference>